<dbReference type="InterPro" id="IPR020605">
    <property type="entry name" value="Octanoyltransferase_CS"/>
</dbReference>
<evidence type="ECO:0000256" key="3">
    <source>
        <dbReference type="ARBA" id="ARBA00007907"/>
    </source>
</evidence>
<gene>
    <name evidence="13" type="ORF">MNOR_LOCUS17603</name>
</gene>
<evidence type="ECO:0000256" key="9">
    <source>
        <dbReference type="PIRSR" id="PIRSR016262-1"/>
    </source>
</evidence>
<evidence type="ECO:0000256" key="10">
    <source>
        <dbReference type="PIRSR" id="PIRSR016262-2"/>
    </source>
</evidence>
<evidence type="ECO:0000259" key="12">
    <source>
        <dbReference type="PROSITE" id="PS51733"/>
    </source>
</evidence>
<dbReference type="PROSITE" id="PS51733">
    <property type="entry name" value="BPL_LPL_CATALYTIC"/>
    <property type="match status" value="1"/>
</dbReference>
<evidence type="ECO:0000313" key="14">
    <source>
        <dbReference type="Proteomes" id="UP001497623"/>
    </source>
</evidence>
<keyword evidence="14" id="KW-1185">Reference proteome</keyword>
<feature type="non-terminal residue" evidence="13">
    <location>
        <position position="1"/>
    </location>
</feature>
<evidence type="ECO:0000256" key="2">
    <source>
        <dbReference type="ARBA" id="ARBA00004821"/>
    </source>
</evidence>
<comment type="subcellular location">
    <subcellularLocation>
        <location evidence="1">Mitochondrion</location>
    </subcellularLocation>
</comment>
<feature type="site" description="Lowers pKa of active site Cys" evidence="11">
    <location>
        <position position="183"/>
    </location>
</feature>
<dbReference type="SUPFAM" id="SSF55681">
    <property type="entry name" value="Class II aaRS and biotin synthetases"/>
    <property type="match status" value="1"/>
</dbReference>
<dbReference type="Proteomes" id="UP001497623">
    <property type="component" value="Unassembled WGS sequence"/>
</dbReference>
<comment type="similarity">
    <text evidence="3">Belongs to the LipB family.</text>
</comment>
<evidence type="ECO:0000313" key="13">
    <source>
        <dbReference type="EMBL" id="CAL4103583.1"/>
    </source>
</evidence>
<keyword evidence="6" id="KW-0012">Acyltransferase</keyword>
<feature type="binding site" evidence="10">
    <location>
        <begin position="198"/>
        <end position="200"/>
    </location>
    <ligand>
        <name>substrate</name>
    </ligand>
</feature>
<evidence type="ECO:0000256" key="1">
    <source>
        <dbReference type="ARBA" id="ARBA00004173"/>
    </source>
</evidence>
<feature type="active site" description="Acyl-thioester intermediate" evidence="9">
    <location>
        <position position="216"/>
    </location>
</feature>
<evidence type="ECO:0000256" key="7">
    <source>
        <dbReference type="ARBA" id="ARBA00030797"/>
    </source>
</evidence>
<evidence type="ECO:0000256" key="5">
    <source>
        <dbReference type="ARBA" id="ARBA00022679"/>
    </source>
</evidence>
<comment type="caution">
    <text evidence="13">The sequence shown here is derived from an EMBL/GenBank/DDBJ whole genome shotgun (WGS) entry which is preliminary data.</text>
</comment>
<evidence type="ECO:0000256" key="8">
    <source>
        <dbReference type="ARBA" id="ARBA00033331"/>
    </source>
</evidence>
<dbReference type="NCBIfam" id="TIGR00214">
    <property type="entry name" value="lipB"/>
    <property type="match status" value="1"/>
</dbReference>
<dbReference type="InterPro" id="IPR000544">
    <property type="entry name" value="Octanoyltransferase"/>
</dbReference>
<protein>
    <recommendedName>
        <fullName evidence="4">lipoyl(octanoyl) transferase</fullName>
        <ecNumber evidence="4">2.3.1.181</ecNumber>
    </recommendedName>
    <alternativeName>
        <fullName evidence="7">Lipoate-protein ligase B</fullName>
    </alternativeName>
    <alternativeName>
        <fullName evidence="8">Lipoyl/octanoyl transferase</fullName>
    </alternativeName>
</protein>
<dbReference type="PANTHER" id="PTHR10993:SF7">
    <property type="entry name" value="LIPOYLTRANSFERASE 2, MITOCHONDRIAL-RELATED"/>
    <property type="match status" value="1"/>
</dbReference>
<dbReference type="Pfam" id="PF21948">
    <property type="entry name" value="LplA-B_cat"/>
    <property type="match status" value="1"/>
</dbReference>
<dbReference type="EC" id="2.3.1.181" evidence="4"/>
<dbReference type="InterPro" id="IPR004143">
    <property type="entry name" value="BPL_LPL_catalytic"/>
</dbReference>
<dbReference type="FunFam" id="3.30.930.10:FF:000035">
    <property type="entry name" value="Putative lipoyltransferase 2, mitochondrial"/>
    <property type="match status" value="1"/>
</dbReference>
<dbReference type="GO" id="GO:0033819">
    <property type="term" value="F:lipoyl(octanoyl) transferase activity"/>
    <property type="evidence" value="ECO:0007669"/>
    <property type="project" value="UniProtKB-EC"/>
</dbReference>
<dbReference type="PROSITE" id="PS01313">
    <property type="entry name" value="LIPB"/>
    <property type="match status" value="1"/>
</dbReference>
<dbReference type="PANTHER" id="PTHR10993">
    <property type="entry name" value="OCTANOYLTRANSFERASE"/>
    <property type="match status" value="1"/>
</dbReference>
<feature type="domain" description="BPL/LPL catalytic" evidence="12">
    <location>
        <begin position="76"/>
        <end position="255"/>
    </location>
</feature>
<accession>A0AAV2QXV9</accession>
<sequence>YKSADDQNKDQLASARIREFESEEKNFKIIFENLKNLKMALQRVLVHRLGTMQYKPAWEIQKSLAEKIKANVDAGGEPEHRLLLLEHYPVYTVGIRSKEYTLQEEERLKSLGAEFHRTNRGGLITFHGPGQLTAYPILHLRSFGKGIKWYVCALERTIIRTCRSFGVTAQTSPHTGVWVGDNKICALGIHGRHVTTHGLALNCNTDLSWYNHIIPCGIPDKGVTSLSRELNQDVTIQDVIPHFLKAFQEVFNSQAV</sequence>
<comment type="pathway">
    <text evidence="2">Protein modification; protein lipoylation via endogenous pathway; protein N(6)-(lipoyl)lysine from octanoyl-[acyl-carrier-protein]: step 1/2.</text>
</comment>
<evidence type="ECO:0000256" key="6">
    <source>
        <dbReference type="ARBA" id="ARBA00023315"/>
    </source>
</evidence>
<dbReference type="Gene3D" id="3.30.930.10">
    <property type="entry name" value="Bira Bifunctional Protein, Domain 2"/>
    <property type="match status" value="1"/>
</dbReference>
<dbReference type="GO" id="GO:0009249">
    <property type="term" value="P:protein lipoylation"/>
    <property type="evidence" value="ECO:0007669"/>
    <property type="project" value="InterPro"/>
</dbReference>
<dbReference type="PIRSF" id="PIRSF016262">
    <property type="entry name" value="LPLase"/>
    <property type="match status" value="1"/>
</dbReference>
<evidence type="ECO:0000256" key="11">
    <source>
        <dbReference type="PIRSR" id="PIRSR016262-3"/>
    </source>
</evidence>
<proteinExistence type="inferred from homology"/>
<evidence type="ECO:0000256" key="4">
    <source>
        <dbReference type="ARBA" id="ARBA00012334"/>
    </source>
</evidence>
<dbReference type="EMBL" id="CAXKWB010012168">
    <property type="protein sequence ID" value="CAL4103583.1"/>
    <property type="molecule type" value="Genomic_DNA"/>
</dbReference>
<feature type="binding site" evidence="10">
    <location>
        <begin position="120"/>
        <end position="127"/>
    </location>
    <ligand>
        <name>substrate</name>
    </ligand>
</feature>
<feature type="binding site" evidence="10">
    <location>
        <begin position="186"/>
        <end position="188"/>
    </location>
    <ligand>
        <name>substrate</name>
    </ligand>
</feature>
<organism evidence="13 14">
    <name type="scientific">Meganyctiphanes norvegica</name>
    <name type="common">Northern krill</name>
    <name type="synonym">Thysanopoda norvegica</name>
    <dbReference type="NCBI Taxonomy" id="48144"/>
    <lineage>
        <taxon>Eukaryota</taxon>
        <taxon>Metazoa</taxon>
        <taxon>Ecdysozoa</taxon>
        <taxon>Arthropoda</taxon>
        <taxon>Crustacea</taxon>
        <taxon>Multicrustacea</taxon>
        <taxon>Malacostraca</taxon>
        <taxon>Eumalacostraca</taxon>
        <taxon>Eucarida</taxon>
        <taxon>Euphausiacea</taxon>
        <taxon>Euphausiidae</taxon>
        <taxon>Meganyctiphanes</taxon>
    </lineage>
</organism>
<dbReference type="HAMAP" id="MF_00013">
    <property type="entry name" value="LipB"/>
    <property type="match status" value="1"/>
</dbReference>
<reference evidence="13 14" key="1">
    <citation type="submission" date="2024-05" db="EMBL/GenBank/DDBJ databases">
        <authorList>
            <person name="Wallberg A."/>
        </authorList>
    </citation>
    <scope>NUCLEOTIDE SEQUENCE [LARGE SCALE GENOMIC DNA]</scope>
</reference>
<name>A0AAV2QXV9_MEGNR</name>
<dbReference type="NCBIfam" id="NF010925">
    <property type="entry name" value="PRK14345.1"/>
    <property type="match status" value="1"/>
</dbReference>
<keyword evidence="5" id="KW-0808">Transferase</keyword>
<dbReference type="CDD" id="cd16444">
    <property type="entry name" value="LipB"/>
    <property type="match status" value="1"/>
</dbReference>
<dbReference type="AlphaFoldDB" id="A0AAV2QXV9"/>
<dbReference type="GO" id="GO:0005739">
    <property type="term" value="C:mitochondrion"/>
    <property type="evidence" value="ECO:0007669"/>
    <property type="project" value="UniProtKB-SubCell"/>
</dbReference>
<dbReference type="InterPro" id="IPR045864">
    <property type="entry name" value="aa-tRNA-synth_II/BPL/LPL"/>
</dbReference>